<keyword evidence="2" id="KW-0479">Metal-binding</keyword>
<dbReference type="PANTHER" id="PTHR45833:SF1">
    <property type="entry name" value="METHIONINE SYNTHASE"/>
    <property type="match status" value="1"/>
</dbReference>
<dbReference type="PANTHER" id="PTHR45833">
    <property type="entry name" value="METHIONINE SYNTHASE"/>
    <property type="match status" value="1"/>
</dbReference>
<gene>
    <name evidence="6" type="ORF">HA299_00060</name>
</gene>
<dbReference type="GO" id="GO:0008705">
    <property type="term" value="F:methionine synthase activity"/>
    <property type="evidence" value="ECO:0007669"/>
    <property type="project" value="TreeGrafter"/>
</dbReference>
<evidence type="ECO:0000256" key="3">
    <source>
        <dbReference type="ARBA" id="ARBA00023285"/>
    </source>
</evidence>
<sequence length="261" mass="28057">MAEVDFSKANTEMTLVRYDIKAEKEVAPEEFAADVMPKDPMYKKIAEAMLKGDAAGVEAAVNEALTKADALDVINNALVPGMAAVSKLYDAGIYFLPQVMIAADAMAAGIKACEEKMGKAMERKGTVVCHVAEGDIHDLGKNIVVALLNANGFNVIDLGRDVPIEEVVKAVEEHQPLMVTGTALMTTTMNAFPKIAQRLKEKGIEIPFVCGGGAVNREFVESYDMGIYGEKAAQGPVLAEAALKGMSWKDIRDKYEELLGV</sequence>
<dbReference type="InterPro" id="IPR036594">
    <property type="entry name" value="Meth_synthase_dom"/>
</dbReference>
<dbReference type="GO" id="GO:0050667">
    <property type="term" value="P:homocysteine metabolic process"/>
    <property type="evidence" value="ECO:0007669"/>
    <property type="project" value="TreeGrafter"/>
</dbReference>
<keyword evidence="3" id="KW-0170">Cobalt</keyword>
<evidence type="ECO:0000313" key="7">
    <source>
        <dbReference type="Proteomes" id="UP000600363"/>
    </source>
</evidence>
<evidence type="ECO:0000256" key="2">
    <source>
        <dbReference type="ARBA" id="ARBA00022723"/>
    </source>
</evidence>
<dbReference type="Proteomes" id="UP000600363">
    <property type="component" value="Unassembled WGS sequence"/>
</dbReference>
<dbReference type="GO" id="GO:0050897">
    <property type="term" value="F:cobalt ion binding"/>
    <property type="evidence" value="ECO:0007669"/>
    <property type="project" value="InterPro"/>
</dbReference>
<dbReference type="Gene3D" id="1.10.1240.10">
    <property type="entry name" value="Methionine synthase domain"/>
    <property type="match status" value="1"/>
</dbReference>
<dbReference type="InterPro" id="IPR036724">
    <property type="entry name" value="Cobalamin-bd_sf"/>
</dbReference>
<dbReference type="InterPro" id="IPR006158">
    <property type="entry name" value="Cobalamin-bd"/>
</dbReference>
<reference evidence="6" key="1">
    <citation type="journal article" date="2020" name="bioRxiv">
        <title>A rank-normalized archaeal taxonomy based on genome phylogeny resolves widespread incomplete and uneven classifications.</title>
        <authorList>
            <person name="Rinke C."/>
            <person name="Chuvochina M."/>
            <person name="Mussig A.J."/>
            <person name="Chaumeil P.-A."/>
            <person name="Waite D.W."/>
            <person name="Whitman W.B."/>
            <person name="Parks D.H."/>
            <person name="Hugenholtz P."/>
        </authorList>
    </citation>
    <scope>NUCLEOTIDE SEQUENCE</scope>
    <source>
        <strain evidence="6">UBA12518</strain>
    </source>
</reference>
<dbReference type="Pfam" id="PF02310">
    <property type="entry name" value="B12-binding"/>
    <property type="match status" value="1"/>
</dbReference>
<accession>A0A832VWM7</accession>
<dbReference type="SMART" id="SM01018">
    <property type="entry name" value="B12-binding_2"/>
    <property type="match status" value="1"/>
</dbReference>
<dbReference type="NCBIfam" id="TIGR02370">
    <property type="entry name" value="pyl_corrinoid"/>
    <property type="match status" value="1"/>
</dbReference>
<dbReference type="GO" id="GO:0046653">
    <property type="term" value="P:tetrahydrofolate metabolic process"/>
    <property type="evidence" value="ECO:0007669"/>
    <property type="project" value="TreeGrafter"/>
</dbReference>
<protein>
    <submittedName>
        <fullName evidence="6">Methanol--corrinoid methyltransferase</fullName>
    </submittedName>
</protein>
<dbReference type="PROSITE" id="PS51337">
    <property type="entry name" value="B12_BINDING_NTER"/>
    <property type="match status" value="1"/>
</dbReference>
<organism evidence="6 7">
    <name type="scientific">Methermicoccus shengliensis</name>
    <dbReference type="NCBI Taxonomy" id="660064"/>
    <lineage>
        <taxon>Archaea</taxon>
        <taxon>Methanobacteriati</taxon>
        <taxon>Methanobacteriota</taxon>
        <taxon>Stenosarchaea group</taxon>
        <taxon>Methanomicrobia</taxon>
        <taxon>Methanosarcinales</taxon>
        <taxon>Methermicoccaceae</taxon>
        <taxon>Methermicoccus</taxon>
    </lineage>
</organism>
<dbReference type="InterPro" id="IPR012741">
    <property type="entry name" value="Corrinoid_p"/>
</dbReference>
<dbReference type="Pfam" id="PF02607">
    <property type="entry name" value="B12-binding_2"/>
    <property type="match status" value="1"/>
</dbReference>
<dbReference type="AlphaFoldDB" id="A0A832VWM7"/>
<dbReference type="InterPro" id="IPR050554">
    <property type="entry name" value="Met_Synthase/Corrinoid"/>
</dbReference>
<dbReference type="SUPFAM" id="SSF47644">
    <property type="entry name" value="Methionine synthase domain"/>
    <property type="match status" value="1"/>
</dbReference>
<keyword evidence="6" id="KW-0489">Methyltransferase</keyword>
<comment type="similarity">
    <text evidence="1">Belongs to the methylamine corrinoid protein family.</text>
</comment>
<dbReference type="GO" id="GO:0005829">
    <property type="term" value="C:cytosol"/>
    <property type="evidence" value="ECO:0007669"/>
    <property type="project" value="TreeGrafter"/>
</dbReference>
<dbReference type="GO" id="GO:0015948">
    <property type="term" value="P:methanogenesis"/>
    <property type="evidence" value="ECO:0007669"/>
    <property type="project" value="InterPro"/>
</dbReference>
<dbReference type="SUPFAM" id="SSF52242">
    <property type="entry name" value="Cobalamin (vitamin B12)-binding domain"/>
    <property type="match status" value="1"/>
</dbReference>
<evidence type="ECO:0000256" key="1">
    <source>
        <dbReference type="ARBA" id="ARBA00010854"/>
    </source>
</evidence>
<dbReference type="PROSITE" id="PS51332">
    <property type="entry name" value="B12_BINDING"/>
    <property type="match status" value="1"/>
</dbReference>
<evidence type="ECO:0000259" key="4">
    <source>
        <dbReference type="PROSITE" id="PS51332"/>
    </source>
</evidence>
<name>A0A832VWM7_9EURY</name>
<dbReference type="EMBL" id="DUIH01000002">
    <property type="protein sequence ID" value="HIH69018.1"/>
    <property type="molecule type" value="Genomic_DNA"/>
</dbReference>
<proteinExistence type="inferred from homology"/>
<feature type="domain" description="B12-binding" evidence="4">
    <location>
        <begin position="124"/>
        <end position="249"/>
    </location>
</feature>
<feature type="domain" description="B12-binding N-terminal" evidence="5">
    <location>
        <begin position="32"/>
        <end position="125"/>
    </location>
</feature>
<evidence type="ECO:0000313" key="6">
    <source>
        <dbReference type="EMBL" id="HIH69018.1"/>
    </source>
</evidence>
<dbReference type="Gene3D" id="3.40.50.280">
    <property type="entry name" value="Cobalamin-binding domain"/>
    <property type="match status" value="1"/>
</dbReference>
<keyword evidence="6" id="KW-0808">Transferase</keyword>
<dbReference type="GO" id="GO:0031419">
    <property type="term" value="F:cobalamin binding"/>
    <property type="evidence" value="ECO:0007669"/>
    <property type="project" value="InterPro"/>
</dbReference>
<dbReference type="FunFam" id="3.40.50.280:FF:000003">
    <property type="entry name" value="Dimethylamine methyltransferase corrinoid protein"/>
    <property type="match status" value="1"/>
</dbReference>
<evidence type="ECO:0000259" key="5">
    <source>
        <dbReference type="PROSITE" id="PS51337"/>
    </source>
</evidence>
<comment type="caution">
    <text evidence="6">The sequence shown here is derived from an EMBL/GenBank/DDBJ whole genome shotgun (WGS) entry which is preliminary data.</text>
</comment>
<dbReference type="GO" id="GO:0032259">
    <property type="term" value="P:methylation"/>
    <property type="evidence" value="ECO:0007669"/>
    <property type="project" value="UniProtKB-KW"/>
</dbReference>
<dbReference type="InterPro" id="IPR003759">
    <property type="entry name" value="Cbl-bd_cap"/>
</dbReference>